<feature type="compositionally biased region" description="Polar residues" evidence="11">
    <location>
        <begin position="552"/>
        <end position="574"/>
    </location>
</feature>
<dbReference type="Gene3D" id="1.10.390.10">
    <property type="entry name" value="Neutral Protease Domain 2"/>
    <property type="match status" value="1"/>
</dbReference>
<dbReference type="Gene3D" id="3.10.170.10">
    <property type="match status" value="1"/>
</dbReference>
<sequence>MRRNLKTAILAATVWAGIAGGASAEPLIQTEPVLVEPQGQSGEASILRVLEDEGFGAKALGDLHLVRRHTSPTSGQTYLTYEQRMGSLPVHGAFVRATLEKDGTLSRLFYRLTPLEGRMVQLLSAGNEAAATRAVGRAFGVDAPVKSRAEGRITYDRGDFYAEDPVASRVLVADTDGTLSLGYLVETWAKGSNELVNSLVDSRGQIVDKQLRTADDSYIAYAVSPAHGNPTVMQGSKADGKASPSGWLRTGTSQFDRSISGYNVHAYVDLDRNNKPDSSSKVTSWIFGIVPNLSKPATDTQNQKAAVQNLFYQLNDIHDKLYKYGFTETAGNFQYSNYGRGGVGGDFVRAEAVDGSGTNNANFATPISDGGTPRMQMYEWTYTNPGRNSSFDGDIVWHEYSHGLTWRMVGQMDGPVSGALGEGMSDAIAAIMTDDDRIGEWAMNRSDGIRTVRYRDFTKTLADFRGSSLHRDGEIWAAAMWRTWELFKQNGKSRDLLMSYIIDGLANTKPGPSYIDMRDGFLAGSRGTDDCLVWQAFAEFGMGEGAAMTRSGGRSSIKTSSKIPDGCSGTQTTSSPAGAAVAEFHVDGVKGKTDRWWIPTDVKVKSGGKALSGAKVVFKYSSGEMKDCTTGSDGRCSTSLGGRYRNDGNITVKVQSVNGSSASGASGVSIEKVAVNPYGSTTSSGAVVSEFKVDGIKGKPDRWWIPTDVKVTSGGKALSGAKVVFKYSSGEMKDCTTGSDGRCSTSLGGRYRNDGNITVKVQSVKGGTATAASGVSIEKVAVNPYGTSSASAVVTDFHVDGIKGKTDRWYVPTRVQVKLGGKLKSGLKVIFKYSTGHKLGCTTNWQGRCNTSLGGRYRNDSNITVKVVSVNGQPVKGASGVSIEKTAKNPYGGSSSNLKVATFSVDGVKGRTNRWWIPTYARVKSGGELASGVRVVFKYSTGDKSDCWTNSKGRCDTSLGQRRRWDDDVKVKVLSVGGKLAEAASGVKLTRTASNPY</sequence>
<dbReference type="InterPro" id="IPR027268">
    <property type="entry name" value="Peptidase_M4/M1_CTD_sf"/>
</dbReference>
<keyword evidence="4" id="KW-0964">Secreted</keyword>
<feature type="signal peptide" evidence="12">
    <location>
        <begin position="1"/>
        <end position="24"/>
    </location>
</feature>
<evidence type="ECO:0000256" key="11">
    <source>
        <dbReference type="SAM" id="MobiDB-lite"/>
    </source>
</evidence>
<keyword evidence="5" id="KW-0645">Protease</keyword>
<dbReference type="PANTHER" id="PTHR33478">
    <property type="entry name" value="EXTRACELLULAR METALLOPROTEINASE MEP"/>
    <property type="match status" value="1"/>
</dbReference>
<evidence type="ECO:0000256" key="5">
    <source>
        <dbReference type="ARBA" id="ARBA00022670"/>
    </source>
</evidence>
<keyword evidence="9" id="KW-0482">Metalloprotease</keyword>
<name>A0A840I4R5_9PROT</name>
<keyword evidence="8" id="KW-0862">Zinc</keyword>
<keyword evidence="6" id="KW-0479">Metal-binding</keyword>
<evidence type="ECO:0000256" key="12">
    <source>
        <dbReference type="SAM" id="SignalP"/>
    </source>
</evidence>
<dbReference type="InterPro" id="IPR050371">
    <property type="entry name" value="Fungal_virulence_M36"/>
</dbReference>
<gene>
    <name evidence="13" type="ORF">GGQ59_001534</name>
</gene>
<dbReference type="InterPro" id="IPR001842">
    <property type="entry name" value="Peptidase_M36"/>
</dbReference>
<protein>
    <submittedName>
        <fullName evidence="13">Uncharacterized protein (UPF0179 family)</fullName>
    </submittedName>
</protein>
<comment type="caution">
    <text evidence="13">The sequence shown here is derived from an EMBL/GenBank/DDBJ whole genome shotgun (WGS) entry which is preliminary data.</text>
</comment>
<keyword evidence="14" id="KW-1185">Reference proteome</keyword>
<dbReference type="EMBL" id="JACHOB010000002">
    <property type="protein sequence ID" value="MBB4659020.1"/>
    <property type="molecule type" value="Genomic_DNA"/>
</dbReference>
<feature type="region of interest" description="Disordered" evidence="11">
    <location>
        <begin position="549"/>
        <end position="574"/>
    </location>
</feature>
<dbReference type="GO" id="GO:0006508">
    <property type="term" value="P:proteolysis"/>
    <property type="evidence" value="ECO:0007669"/>
    <property type="project" value="UniProtKB-KW"/>
</dbReference>
<evidence type="ECO:0000256" key="3">
    <source>
        <dbReference type="ARBA" id="ARBA00006006"/>
    </source>
</evidence>
<comment type="subcellular location">
    <subcellularLocation>
        <location evidence="2">Secreted</location>
    </subcellularLocation>
</comment>
<dbReference type="Proteomes" id="UP000563524">
    <property type="component" value="Unassembled WGS sequence"/>
</dbReference>
<dbReference type="RefSeq" id="WP_183817182.1">
    <property type="nucleotide sequence ID" value="NZ_JACHOB010000002.1"/>
</dbReference>
<evidence type="ECO:0000256" key="6">
    <source>
        <dbReference type="ARBA" id="ARBA00022723"/>
    </source>
</evidence>
<keyword evidence="7" id="KW-0378">Hydrolase</keyword>
<evidence type="ECO:0000256" key="1">
    <source>
        <dbReference type="ARBA" id="ARBA00001947"/>
    </source>
</evidence>
<reference evidence="13 14" key="1">
    <citation type="submission" date="2020-08" db="EMBL/GenBank/DDBJ databases">
        <title>Genomic Encyclopedia of Type Strains, Phase IV (KMG-IV): sequencing the most valuable type-strain genomes for metagenomic binning, comparative biology and taxonomic classification.</title>
        <authorList>
            <person name="Goeker M."/>
        </authorList>
    </citation>
    <scope>NUCLEOTIDE SEQUENCE [LARGE SCALE GENOMIC DNA]</scope>
    <source>
        <strain evidence="13 14">DSM 102850</strain>
    </source>
</reference>
<comment type="similarity">
    <text evidence="3">Belongs to the peptidase M36 family.</text>
</comment>
<organism evidence="13 14">
    <name type="scientific">Parvularcula dongshanensis</name>
    <dbReference type="NCBI Taxonomy" id="1173995"/>
    <lineage>
        <taxon>Bacteria</taxon>
        <taxon>Pseudomonadati</taxon>
        <taxon>Pseudomonadota</taxon>
        <taxon>Alphaproteobacteria</taxon>
        <taxon>Parvularculales</taxon>
        <taxon>Parvularculaceae</taxon>
        <taxon>Parvularcula</taxon>
    </lineage>
</organism>
<evidence type="ECO:0000256" key="4">
    <source>
        <dbReference type="ARBA" id="ARBA00022525"/>
    </source>
</evidence>
<accession>A0A840I4R5</accession>
<evidence type="ECO:0000313" key="13">
    <source>
        <dbReference type="EMBL" id="MBB4659020.1"/>
    </source>
</evidence>
<evidence type="ECO:0000256" key="10">
    <source>
        <dbReference type="ARBA" id="ARBA00023145"/>
    </source>
</evidence>
<evidence type="ECO:0000256" key="8">
    <source>
        <dbReference type="ARBA" id="ARBA00022833"/>
    </source>
</evidence>
<dbReference type="GO" id="GO:0008270">
    <property type="term" value="F:zinc ion binding"/>
    <property type="evidence" value="ECO:0007669"/>
    <property type="project" value="InterPro"/>
</dbReference>
<dbReference type="GO" id="GO:0004222">
    <property type="term" value="F:metalloendopeptidase activity"/>
    <property type="evidence" value="ECO:0007669"/>
    <property type="project" value="InterPro"/>
</dbReference>
<evidence type="ECO:0000256" key="9">
    <source>
        <dbReference type="ARBA" id="ARBA00023049"/>
    </source>
</evidence>
<keyword evidence="12" id="KW-0732">Signal</keyword>
<keyword evidence="10" id="KW-0865">Zymogen</keyword>
<dbReference type="Pfam" id="PF02128">
    <property type="entry name" value="Peptidase_M36"/>
    <property type="match status" value="1"/>
</dbReference>
<dbReference type="PANTHER" id="PTHR33478:SF1">
    <property type="entry name" value="EXTRACELLULAR METALLOPROTEINASE MEP"/>
    <property type="match status" value="1"/>
</dbReference>
<comment type="cofactor">
    <cofactor evidence="1">
        <name>Zn(2+)</name>
        <dbReference type="ChEBI" id="CHEBI:29105"/>
    </cofactor>
</comment>
<dbReference type="GO" id="GO:0005615">
    <property type="term" value="C:extracellular space"/>
    <property type="evidence" value="ECO:0007669"/>
    <property type="project" value="InterPro"/>
</dbReference>
<dbReference type="SUPFAM" id="SSF55486">
    <property type="entry name" value="Metalloproteases ('zincins'), catalytic domain"/>
    <property type="match status" value="1"/>
</dbReference>
<proteinExistence type="inferred from homology"/>
<evidence type="ECO:0000256" key="2">
    <source>
        <dbReference type="ARBA" id="ARBA00004613"/>
    </source>
</evidence>
<dbReference type="PRINTS" id="PR00999">
    <property type="entry name" value="FUNGALYSIN"/>
</dbReference>
<feature type="chain" id="PRO_5032622529" evidence="12">
    <location>
        <begin position="25"/>
        <end position="997"/>
    </location>
</feature>
<dbReference type="AlphaFoldDB" id="A0A840I4R5"/>
<evidence type="ECO:0000256" key="7">
    <source>
        <dbReference type="ARBA" id="ARBA00022801"/>
    </source>
</evidence>
<evidence type="ECO:0000313" key="14">
    <source>
        <dbReference type="Proteomes" id="UP000563524"/>
    </source>
</evidence>